<reference evidence="1" key="1">
    <citation type="submission" date="2021-03" db="EMBL/GenBank/DDBJ databases">
        <title>Genomic Encyclopedia of Type Strains, Phase IV (KMG-IV): sequencing the most valuable type-strain genomes for metagenomic binning, comparative biology and taxonomic classification.</title>
        <authorList>
            <person name="Goeker M."/>
        </authorList>
    </citation>
    <scope>NUCLEOTIDE SEQUENCE</scope>
    <source>
        <strain evidence="1">DSM 18131</strain>
    </source>
</reference>
<comment type="caution">
    <text evidence="1">The sequence shown here is derived from an EMBL/GenBank/DDBJ whole genome shotgun (WGS) entry which is preliminary data.</text>
</comment>
<protein>
    <submittedName>
        <fullName evidence="1">Uncharacterized protein</fullName>
    </submittedName>
</protein>
<sequence length="90" mass="9748">MKSIKRCVDGAAASSTPKFAKLISSTKLSPKQCAHRKATIASVEKAIVVDRLAAHQRQSPRRMQKGEGIKDIQLKGRLMHFLDASSACSA</sequence>
<dbReference type="EMBL" id="JAGGJR010000002">
    <property type="protein sequence ID" value="MBP1872307.1"/>
    <property type="molecule type" value="Genomic_DNA"/>
</dbReference>
<evidence type="ECO:0000313" key="1">
    <source>
        <dbReference type="EMBL" id="MBP1872307.1"/>
    </source>
</evidence>
<keyword evidence="2" id="KW-1185">Reference proteome</keyword>
<name>A0ACC5STW1_ENSAD</name>
<dbReference type="Proteomes" id="UP000823773">
    <property type="component" value="Unassembled WGS sequence"/>
</dbReference>
<proteinExistence type="predicted"/>
<organism evidence="1 2">
    <name type="scientific">Ensifer adhaerens</name>
    <name type="common">Sinorhizobium morelense</name>
    <dbReference type="NCBI Taxonomy" id="106592"/>
    <lineage>
        <taxon>Bacteria</taxon>
        <taxon>Pseudomonadati</taxon>
        <taxon>Pseudomonadota</taxon>
        <taxon>Alphaproteobacteria</taxon>
        <taxon>Hyphomicrobiales</taxon>
        <taxon>Rhizobiaceae</taxon>
        <taxon>Sinorhizobium/Ensifer group</taxon>
        <taxon>Ensifer</taxon>
    </lineage>
</organism>
<gene>
    <name evidence="1" type="ORF">J2Z19_002019</name>
</gene>
<evidence type="ECO:0000313" key="2">
    <source>
        <dbReference type="Proteomes" id="UP000823773"/>
    </source>
</evidence>
<accession>A0ACC5STW1</accession>